<evidence type="ECO:0000256" key="3">
    <source>
        <dbReference type="ARBA" id="ARBA00022921"/>
    </source>
</evidence>
<evidence type="ECO:0000313" key="6">
    <source>
        <dbReference type="Proteomes" id="UP001162024"/>
    </source>
</evidence>
<dbReference type="Pfam" id="PF01646">
    <property type="entry name" value="Herpes_UL24"/>
    <property type="match status" value="1"/>
</dbReference>
<dbReference type="Proteomes" id="UP001162024">
    <property type="component" value="Segment"/>
</dbReference>
<protein>
    <submittedName>
        <fullName evidence="5">Nuclear protein U49</fullName>
    </submittedName>
</protein>
<gene>
    <name evidence="5" type="primary">U49</name>
</gene>
<dbReference type="InterPro" id="IPR002580">
    <property type="entry name" value="Herpes_UL24"/>
</dbReference>
<reference evidence="5" key="4">
    <citation type="journal article" date="2016" name="ILAR J">
        <title>Review of Elephant Endotheliotropic Herpesviruses and Acute Hemorrhagic Disease.</title>
        <authorList>
            <person name="Long S.Y."/>
            <person name="Latimer E.M."/>
            <person name="Hayward G.S."/>
        </authorList>
    </citation>
    <scope>NUCLEOTIDE SEQUENCE</scope>
    <source>
        <strain evidence="5">Nyah NAP97</strain>
    </source>
</reference>
<comment type="subcellular location">
    <subcellularLocation>
        <location evidence="1">Host nucleus</location>
        <location evidence="1">Host nucleolus</location>
    </subcellularLocation>
    <subcellularLocation>
        <location evidence="2">Virion</location>
    </subcellularLocation>
</comment>
<evidence type="ECO:0000313" key="5">
    <source>
        <dbReference type="EMBL" id="QOE74441.1"/>
    </source>
</evidence>
<evidence type="ECO:0000256" key="1">
    <source>
        <dbReference type="ARBA" id="ARBA00004307"/>
    </source>
</evidence>
<evidence type="ECO:0000256" key="2">
    <source>
        <dbReference type="ARBA" id="ARBA00004328"/>
    </source>
</evidence>
<reference evidence="5" key="5">
    <citation type="journal article" date="2016" name="MSphere">
        <title>Complete Genome Sequence of Elephant Endotheliotropic Herpesvirus 4, the First Example of a GC-Rich Branch Proboscivirus.</title>
        <authorList>
            <person name="Ling P.D."/>
            <person name="Long S.Y."/>
            <person name="Fuery A."/>
            <person name="Peng R.S."/>
            <person name="Heaggans S.Y."/>
            <person name="Qin X."/>
            <person name="Worley K.C."/>
            <person name="Dugan S."/>
            <person name="Hayward G.S."/>
        </authorList>
    </citation>
    <scope>NUCLEOTIDE SEQUENCE</scope>
    <source>
        <strain evidence="5">Nyah NAP97</strain>
    </source>
</reference>
<dbReference type="EMBL" id="MN373268">
    <property type="protein sequence ID" value="QOE74441.1"/>
    <property type="molecule type" value="Genomic_DNA"/>
</dbReference>
<reference evidence="5" key="3">
    <citation type="journal article" date="2014" name="J. Virol.">
        <title>Comparative genome analysis of four elephant endotheliotropic herpesviruses, EEHV3, EEHV4, EEHV5, and EEHV6, from cases of hemorrhagic disease or viremia.</title>
        <authorList>
            <person name="Zong JC"/>
            <person name="Latimer EM"/>
            <person name="Long SY"/>
            <person name="Richman LK"/>
            <person name="Heaggans SY"/>
            <person name="Hayward GS."/>
        </authorList>
    </citation>
    <scope>NUCLEOTIDE SEQUENCE</scope>
    <source>
        <strain evidence="5">Nyah NAP97</strain>
    </source>
</reference>
<feature type="region of interest" description="Disordered" evidence="4">
    <location>
        <begin position="188"/>
        <end position="233"/>
    </location>
</feature>
<reference evidence="5" key="7">
    <citation type="submission" date="2019-08" db="EMBL/GenBank/DDBJ databases">
        <title>Complete Genome Assembly and Annotation of EEHV3A the First Example of a GC-Branch African Elephant Endotheliotrophic Herpesvirus Associated with Lethal Hemorrhagic Disease.</title>
        <authorList>
            <person name="Tan J."/>
            <person name="Ling P.D."/>
            <person name="Worley K."/>
            <person name="Proudfoot J."/>
            <person name="Bowman M."/>
            <person name="Qin X."/>
            <person name="Latimer E.M."/>
            <person name="Holder K."/>
            <person name="Fayette M."/>
            <person name="Nodolf S."/>
            <person name="Heaggans S.Y."/>
            <person name="Zong J.-C."/>
            <person name="Pearson V.R."/>
            <person name="Hayward G.S."/>
        </authorList>
    </citation>
    <scope>NUCLEOTIDE SEQUENCE</scope>
    <source>
        <strain evidence="5">Nyah NAP97</strain>
    </source>
</reference>
<accession>A0A866VSS5</accession>
<proteinExistence type="predicted"/>
<organism evidence="5 6">
    <name type="scientific">Elephant endotheliotropic herpesvirus 3A</name>
    <dbReference type="NCBI Taxonomy" id="1329409"/>
    <lineage>
        <taxon>Viruses</taxon>
        <taxon>Duplodnaviria</taxon>
        <taxon>Heunggongvirae</taxon>
        <taxon>Peploviricota</taxon>
        <taxon>Herviviricetes</taxon>
        <taxon>Herpesvirales</taxon>
        <taxon>Orthoherpesviridae</taxon>
        <taxon>Betaherpesvirinae</taxon>
        <taxon>Proboscivirus</taxon>
        <taxon>Elephant endotheliotropic herpesvirus 3</taxon>
    </lineage>
</organism>
<sequence>MAVNFVSATRKQEGVAAHKVLQRALYNASSLHEINYLLGNILPQDLKGVPFCMYFESKMGRRKPDIMMVFDDMKTNVITCCVVEIKTTSRPSYDKNGKDVVQQYQLRQGQEQVRDSVQMLTSITGRGAKLRVTGYVIFFQQSTFEVLYITSPVEPSVTTTDRTCFSQMLQRTRNAAFHNFLQTTCAPDFPRAPYEQPEVQEPPHQPAAAAGAPQAKGKGAAKPRSAGRPRKGH</sequence>
<dbReference type="GO" id="GO:0044196">
    <property type="term" value="C:host cell nucleolus"/>
    <property type="evidence" value="ECO:0007669"/>
    <property type="project" value="UniProtKB-SubCell"/>
</dbReference>
<keyword evidence="6" id="KW-1185">Reference proteome</keyword>
<dbReference type="RefSeq" id="YP_010802775.1">
    <property type="nucleotide sequence ID" value="NC_077039.1"/>
</dbReference>
<dbReference type="GeneID" id="80541558"/>
<name>A0A866VSS5_9BETA</name>
<feature type="compositionally biased region" description="Basic residues" evidence="4">
    <location>
        <begin position="219"/>
        <end position="233"/>
    </location>
</feature>
<keyword evidence="3" id="KW-0426">Late protein</keyword>
<reference evidence="5" key="6">
    <citation type="journal article" date="2016" name="MSphere">
        <title>Comparison of the Gene Coding Contents and Other Unusual Features of the GC-Rich and AT-Rich Branch Probosciviruses.</title>
        <authorList>
            <person name="Ling P.D."/>
            <person name="Long S.Y."/>
            <person name="Zong J.C."/>
            <person name="Heaggans S.Y."/>
            <person name="Qin X."/>
            <person name="Hayward G.S."/>
        </authorList>
    </citation>
    <scope>NUCLEOTIDE SEQUENCE</scope>
    <source>
        <strain evidence="5">Nyah NAP97</strain>
    </source>
</reference>
<evidence type="ECO:0000256" key="4">
    <source>
        <dbReference type="SAM" id="MobiDB-lite"/>
    </source>
</evidence>
<feature type="compositionally biased region" description="Low complexity" evidence="4">
    <location>
        <begin position="206"/>
        <end position="218"/>
    </location>
</feature>
<reference evidence="5" key="2">
    <citation type="journal article" date="2013" name="Genome Announc.">
        <title>Complete Genome Sequence of Elephant Endotheliotropic Herpesvirus 1A.</title>
        <authorList>
            <person name="Ling P.D."/>
            <person name="Reid J.G."/>
            <person name="Qin X."/>
            <person name="Muzny D.M."/>
            <person name="Gibbs R."/>
            <person name="Petrosino J."/>
            <person name="Peng R."/>
            <person name="Zong J.C."/>
            <person name="Heaggans S.Y."/>
            <person name="Hayward G.S."/>
        </authorList>
    </citation>
    <scope>NUCLEOTIDE SEQUENCE</scope>
    <source>
        <strain evidence="5">Nyah NAP97</strain>
    </source>
</reference>
<reference evidence="5" key="1">
    <citation type="journal article" date="2009" name="Vet. Pathol.">
        <title>Clinico-pathologic features of fatal disease attributed to new variants of endotheliotropic herpesviruses in two Asian elephants (Elephas maximus).</title>
        <authorList>
            <person name="Garner M.M."/>
            <person name="Helmick K."/>
            <person name="Ochsenreiter J."/>
            <person name="Richman L.K."/>
            <person name="Latimer E."/>
            <person name="Wise A.G."/>
            <person name="Maes R.K."/>
            <person name="Kiupel M."/>
            <person name="Nordhausen R.W."/>
            <person name="Zong J.C."/>
            <person name="Hayward G.S."/>
        </authorList>
    </citation>
    <scope>NUCLEOTIDE SEQUENCE</scope>
    <source>
        <strain evidence="5">Nyah NAP97</strain>
    </source>
</reference>
<dbReference type="KEGG" id="vg:80541558"/>